<dbReference type="GO" id="GO:0050660">
    <property type="term" value="F:flavin adenine dinucleotide binding"/>
    <property type="evidence" value="ECO:0007669"/>
    <property type="project" value="InterPro"/>
</dbReference>
<evidence type="ECO:0000259" key="9">
    <source>
        <dbReference type="Pfam" id="PF02771"/>
    </source>
</evidence>
<dbReference type="InterPro" id="IPR006091">
    <property type="entry name" value="Acyl-CoA_Oxase/DH_mid-dom"/>
</dbReference>
<dbReference type="AlphaFoldDB" id="A0A4R9I858"/>
<evidence type="ECO:0000259" key="8">
    <source>
        <dbReference type="Pfam" id="PF02770"/>
    </source>
</evidence>
<proteinExistence type="inferred from homology"/>
<keyword evidence="5 6" id="KW-0560">Oxidoreductase</keyword>
<dbReference type="EMBL" id="RQFK01000026">
    <property type="protein sequence ID" value="TGK81927.1"/>
    <property type="molecule type" value="Genomic_DNA"/>
</dbReference>
<sequence>MIDFSITDEQKALRDLARDFAKNEMIPKAEHHDHTGEYPKEILKKAFDVGLMNMHIPAEYGGAGLGVLDELIASEELFYGCSGMATAILANNLALAPVLLGADDYVMKKFIQPMTENFTLAAYAVTEPGAGSDVAGIRTTAKRVGDEYIVNGSKMWITNAGHADWFFVLAKTDPNAGHKGMTGFIVDAKSPGIIIGKKEKNMGQRCSDTRGVTFEDVKVPKENMIGKEGEGFKIAMGAFDKTRPAVAIGAVGVARAALDHSIRYANTRNAFGKPISVNQGVSFIIAEMARDIEAGRLLCWQSAWLIDNGFRNTYQASIAKVFCADMAMRVTTDAVQIFGGYGFNEEYPVEKLMRDAKIFQIYEGTSQIQRVIISKFLNDGVGIETPNA</sequence>
<dbReference type="InterPro" id="IPR006089">
    <property type="entry name" value="Acyl-CoA_DH_CS"/>
</dbReference>
<evidence type="ECO:0000256" key="2">
    <source>
        <dbReference type="ARBA" id="ARBA00009347"/>
    </source>
</evidence>
<evidence type="ECO:0000256" key="1">
    <source>
        <dbReference type="ARBA" id="ARBA00001974"/>
    </source>
</evidence>
<dbReference type="InterPro" id="IPR046373">
    <property type="entry name" value="Acyl-CoA_Oxase/DH_mid-dom_sf"/>
</dbReference>
<keyword evidence="4 6" id="KW-0274">FAD</keyword>
<dbReference type="FunFam" id="2.40.110.10:FF:000001">
    <property type="entry name" value="Acyl-CoA dehydrogenase, mitochondrial"/>
    <property type="match status" value="1"/>
</dbReference>
<evidence type="ECO:0000256" key="5">
    <source>
        <dbReference type="ARBA" id="ARBA00023002"/>
    </source>
</evidence>
<dbReference type="InterPro" id="IPR036250">
    <property type="entry name" value="AcylCo_DH-like_C"/>
</dbReference>
<comment type="cofactor">
    <cofactor evidence="1 6">
        <name>FAD</name>
        <dbReference type="ChEBI" id="CHEBI:57692"/>
    </cofactor>
</comment>
<dbReference type="FunFam" id="1.20.140.10:FF:000011">
    <property type="entry name" value="Medium-chain specific acyl-CoA dehydrogenase, mitochondrial"/>
    <property type="match status" value="1"/>
</dbReference>
<dbReference type="Pfam" id="PF02770">
    <property type="entry name" value="Acyl-CoA_dh_M"/>
    <property type="match status" value="1"/>
</dbReference>
<evidence type="ECO:0000256" key="3">
    <source>
        <dbReference type="ARBA" id="ARBA00022630"/>
    </source>
</evidence>
<dbReference type="PIRSF" id="PIRSF016578">
    <property type="entry name" value="HsaA"/>
    <property type="match status" value="1"/>
</dbReference>
<dbReference type="GO" id="GO:0003995">
    <property type="term" value="F:acyl-CoA dehydrogenase activity"/>
    <property type="evidence" value="ECO:0007669"/>
    <property type="project" value="InterPro"/>
</dbReference>
<dbReference type="PROSITE" id="PS00073">
    <property type="entry name" value="ACYL_COA_DH_2"/>
    <property type="match status" value="1"/>
</dbReference>
<keyword evidence="3 6" id="KW-0285">Flavoprotein</keyword>
<reference evidence="10" key="1">
    <citation type="journal article" date="2019" name="PLoS Negl. Trop. Dis.">
        <title>Revisiting the worldwide diversity of Leptospira species in the environment.</title>
        <authorList>
            <person name="Vincent A.T."/>
            <person name="Schiettekatte O."/>
            <person name="Bourhy P."/>
            <person name="Veyrier F.J."/>
            <person name="Picardeau M."/>
        </authorList>
    </citation>
    <scope>NUCLEOTIDE SEQUENCE [LARGE SCALE GENOMIC DNA]</scope>
    <source>
        <strain evidence="10">201800287</strain>
    </source>
</reference>
<feature type="domain" description="Acyl-CoA dehydrogenase/oxidase N-terminal" evidence="9">
    <location>
        <begin position="7"/>
        <end position="115"/>
    </location>
</feature>
<dbReference type="PANTHER" id="PTHR43884:SF12">
    <property type="entry name" value="ISOVALERYL-COA DEHYDROGENASE, MITOCHONDRIAL-RELATED"/>
    <property type="match status" value="1"/>
</dbReference>
<dbReference type="PROSITE" id="PS00072">
    <property type="entry name" value="ACYL_COA_DH_1"/>
    <property type="match status" value="1"/>
</dbReference>
<dbReference type="InterPro" id="IPR013786">
    <property type="entry name" value="AcylCoA_DH/ox_N"/>
</dbReference>
<name>A0A4R9I858_9LEPT</name>
<dbReference type="InterPro" id="IPR009100">
    <property type="entry name" value="AcylCoA_DH/oxidase_NM_dom_sf"/>
</dbReference>
<evidence type="ECO:0000259" key="7">
    <source>
        <dbReference type="Pfam" id="PF00441"/>
    </source>
</evidence>
<keyword evidence="11" id="KW-1185">Reference proteome</keyword>
<dbReference type="SUPFAM" id="SSF56645">
    <property type="entry name" value="Acyl-CoA dehydrogenase NM domain-like"/>
    <property type="match status" value="1"/>
</dbReference>
<dbReference type="SUPFAM" id="SSF47203">
    <property type="entry name" value="Acyl-CoA dehydrogenase C-terminal domain-like"/>
    <property type="match status" value="1"/>
</dbReference>
<dbReference type="OrthoDB" id="335553at2"/>
<gene>
    <name evidence="10" type="ORF">EHQ24_11635</name>
</gene>
<organism evidence="10 11">
    <name type="scientific">Leptospira noumeaensis</name>
    <dbReference type="NCBI Taxonomy" id="2484964"/>
    <lineage>
        <taxon>Bacteria</taxon>
        <taxon>Pseudomonadati</taxon>
        <taxon>Spirochaetota</taxon>
        <taxon>Spirochaetia</taxon>
        <taxon>Leptospirales</taxon>
        <taxon>Leptospiraceae</taxon>
        <taxon>Leptospira</taxon>
    </lineage>
</organism>
<dbReference type="Pfam" id="PF02771">
    <property type="entry name" value="Acyl-CoA_dh_N"/>
    <property type="match status" value="1"/>
</dbReference>
<dbReference type="InterPro" id="IPR037069">
    <property type="entry name" value="AcylCoA_DH/ox_N_sf"/>
</dbReference>
<evidence type="ECO:0000313" key="11">
    <source>
        <dbReference type="Proteomes" id="UP000298009"/>
    </source>
</evidence>
<accession>A0A4R9I858</accession>
<evidence type="ECO:0000256" key="4">
    <source>
        <dbReference type="ARBA" id="ARBA00022827"/>
    </source>
</evidence>
<evidence type="ECO:0000256" key="6">
    <source>
        <dbReference type="RuleBase" id="RU362125"/>
    </source>
</evidence>
<dbReference type="Gene3D" id="1.20.140.10">
    <property type="entry name" value="Butyryl-CoA Dehydrogenase, subunit A, domain 3"/>
    <property type="match status" value="1"/>
</dbReference>
<dbReference type="InterPro" id="IPR009075">
    <property type="entry name" value="AcylCo_DH/oxidase_C"/>
</dbReference>
<dbReference type="Gene3D" id="1.10.540.10">
    <property type="entry name" value="Acyl-CoA dehydrogenase/oxidase, N-terminal domain"/>
    <property type="match status" value="1"/>
</dbReference>
<dbReference type="Pfam" id="PF00441">
    <property type="entry name" value="Acyl-CoA_dh_1"/>
    <property type="match status" value="1"/>
</dbReference>
<feature type="domain" description="Acyl-CoA dehydrogenase/oxidase C-terminal" evidence="7">
    <location>
        <begin position="229"/>
        <end position="376"/>
    </location>
</feature>
<dbReference type="RefSeq" id="WP_135601776.1">
    <property type="nucleotide sequence ID" value="NZ_RQFK01000026.1"/>
</dbReference>
<comment type="similarity">
    <text evidence="2 6">Belongs to the acyl-CoA dehydrogenase family.</text>
</comment>
<feature type="domain" description="Acyl-CoA oxidase/dehydrogenase middle" evidence="8">
    <location>
        <begin position="122"/>
        <end position="217"/>
    </location>
</feature>
<protein>
    <submittedName>
        <fullName evidence="10">Acyl-CoA dehydrogenase</fullName>
    </submittedName>
</protein>
<dbReference type="PANTHER" id="PTHR43884">
    <property type="entry name" value="ACYL-COA DEHYDROGENASE"/>
    <property type="match status" value="1"/>
</dbReference>
<comment type="caution">
    <text evidence="10">The sequence shown here is derived from an EMBL/GenBank/DDBJ whole genome shotgun (WGS) entry which is preliminary data.</text>
</comment>
<dbReference type="Proteomes" id="UP000298009">
    <property type="component" value="Unassembled WGS sequence"/>
</dbReference>
<dbReference type="Gene3D" id="2.40.110.10">
    <property type="entry name" value="Butyryl-CoA Dehydrogenase, subunit A, domain 2"/>
    <property type="match status" value="1"/>
</dbReference>
<evidence type="ECO:0000313" key="10">
    <source>
        <dbReference type="EMBL" id="TGK81927.1"/>
    </source>
</evidence>